<dbReference type="AlphaFoldDB" id="A0A0F9M6I0"/>
<reference evidence="1" key="1">
    <citation type="journal article" date="2015" name="Nature">
        <title>Complex archaea that bridge the gap between prokaryotes and eukaryotes.</title>
        <authorList>
            <person name="Spang A."/>
            <person name="Saw J.H."/>
            <person name="Jorgensen S.L."/>
            <person name="Zaremba-Niedzwiedzka K."/>
            <person name="Martijn J."/>
            <person name="Lind A.E."/>
            <person name="van Eijk R."/>
            <person name="Schleper C."/>
            <person name="Guy L."/>
            <person name="Ettema T.J."/>
        </authorList>
    </citation>
    <scope>NUCLEOTIDE SEQUENCE</scope>
</reference>
<dbReference type="EMBL" id="LAZR01010834">
    <property type="protein sequence ID" value="KKM64787.1"/>
    <property type="molecule type" value="Genomic_DNA"/>
</dbReference>
<protein>
    <submittedName>
        <fullName evidence="1">Uncharacterized protein</fullName>
    </submittedName>
</protein>
<feature type="non-terminal residue" evidence="1">
    <location>
        <position position="51"/>
    </location>
</feature>
<gene>
    <name evidence="1" type="ORF">LCGC14_1497790</name>
</gene>
<sequence>MPKKKHSSQCGPNLIFYDCINKPDGAITHRDCGGMFVQALGPPNQNSYDKP</sequence>
<evidence type="ECO:0000313" key="1">
    <source>
        <dbReference type="EMBL" id="KKM64787.1"/>
    </source>
</evidence>
<name>A0A0F9M6I0_9ZZZZ</name>
<comment type="caution">
    <text evidence="1">The sequence shown here is derived from an EMBL/GenBank/DDBJ whole genome shotgun (WGS) entry which is preliminary data.</text>
</comment>
<accession>A0A0F9M6I0</accession>
<proteinExistence type="predicted"/>
<organism evidence="1">
    <name type="scientific">marine sediment metagenome</name>
    <dbReference type="NCBI Taxonomy" id="412755"/>
    <lineage>
        <taxon>unclassified sequences</taxon>
        <taxon>metagenomes</taxon>
        <taxon>ecological metagenomes</taxon>
    </lineage>
</organism>